<name>A0AAE0IRF2_9PEZI</name>
<evidence type="ECO:0000256" key="6">
    <source>
        <dbReference type="ARBA" id="ARBA00023295"/>
    </source>
</evidence>
<proteinExistence type="inferred from homology"/>
<organism evidence="11 12">
    <name type="scientific">Apodospora peruviana</name>
    <dbReference type="NCBI Taxonomy" id="516989"/>
    <lineage>
        <taxon>Eukaryota</taxon>
        <taxon>Fungi</taxon>
        <taxon>Dikarya</taxon>
        <taxon>Ascomycota</taxon>
        <taxon>Pezizomycotina</taxon>
        <taxon>Sordariomycetes</taxon>
        <taxon>Sordariomycetidae</taxon>
        <taxon>Sordariales</taxon>
        <taxon>Lasiosphaeriaceae</taxon>
        <taxon>Apodospora</taxon>
    </lineage>
</organism>
<evidence type="ECO:0000256" key="7">
    <source>
        <dbReference type="PIRNR" id="PIRNR026534"/>
    </source>
</evidence>
<comment type="catalytic activity">
    <reaction evidence="1 7">
        <text>Endohydrolysis of (1-&gt;5)-alpha-arabinofuranosidic linkages in (1-&gt;5)-arabinans.</text>
        <dbReference type="EC" id="3.2.1.99"/>
    </reaction>
</comment>
<dbReference type="InterPro" id="IPR050727">
    <property type="entry name" value="GH43_arabinanases"/>
</dbReference>
<keyword evidence="10" id="KW-0732">Signal</keyword>
<evidence type="ECO:0000313" key="12">
    <source>
        <dbReference type="Proteomes" id="UP001283341"/>
    </source>
</evidence>
<sequence>MVKIGFLFGTAALFPRLVLAYILPEACTGTCTNSHDPSIIRRASDGLYFRFSTGGKIAIHTAPDLTGPWTYKGAAVPRGSSINLRGNQDLWAPDISQVGDQYYLYYAVSTFGSQDSGIGLAKSYSMDVGTWTDVGSVGVISNRSKPYNAIDANLFVDYNSSSNNYRTNSTIVTPTYILTFGSWWNGLFQVQMNNNSNPTPTSIATTVANGSSAVYTQISYDSKDKAQEAAYLFKDGNYYYLFYSKGSCCGYDRDRPARGKEYRILVCRSTRATGGFADKTGKLCTNGGGTMVLESHDWVYGPGGQGVYRDPVFGPVLYYHYIDTRVGYSDGQKRFGWNKINFSSGWPVV</sequence>
<dbReference type="EC" id="3.2.1.99" evidence="4 7"/>
<evidence type="ECO:0000256" key="4">
    <source>
        <dbReference type="ARBA" id="ARBA00012586"/>
    </source>
</evidence>
<dbReference type="InterPro" id="IPR016840">
    <property type="entry name" value="Glyco_hydro_43_endo_a_Ara-ase"/>
</dbReference>
<evidence type="ECO:0000256" key="2">
    <source>
        <dbReference type="ARBA" id="ARBA00004834"/>
    </source>
</evidence>
<dbReference type="SUPFAM" id="SSF75005">
    <property type="entry name" value="Arabinanase/levansucrase/invertase"/>
    <property type="match status" value="1"/>
</dbReference>
<evidence type="ECO:0000256" key="8">
    <source>
        <dbReference type="PIRSR" id="PIRSR606710-1"/>
    </source>
</evidence>
<dbReference type="PANTHER" id="PTHR43301:SF3">
    <property type="entry name" value="ARABINAN ENDO-1,5-ALPHA-L-ARABINOSIDASE A-RELATED"/>
    <property type="match status" value="1"/>
</dbReference>
<feature type="active site" description="Proton acceptor" evidence="8">
    <location>
        <position position="36"/>
    </location>
</feature>
<keyword evidence="5 7" id="KW-0378">Hydrolase</keyword>
<evidence type="ECO:0000313" key="11">
    <source>
        <dbReference type="EMBL" id="KAK3329953.1"/>
    </source>
</evidence>
<feature type="chain" id="PRO_5042266117" description="Arabinan endo-1,5-alpha-L-arabinosidase" evidence="10">
    <location>
        <begin position="21"/>
        <end position="349"/>
    </location>
</feature>
<dbReference type="InterPro" id="IPR006710">
    <property type="entry name" value="Glyco_hydro_43"/>
</dbReference>
<comment type="similarity">
    <text evidence="3 7">Belongs to the glycosyl hydrolase 43 family.</text>
</comment>
<comment type="caution">
    <text evidence="11">The sequence shown here is derived from an EMBL/GenBank/DDBJ whole genome shotgun (WGS) entry which is preliminary data.</text>
</comment>
<dbReference type="InterPro" id="IPR023296">
    <property type="entry name" value="Glyco_hydro_beta-prop_sf"/>
</dbReference>
<gene>
    <name evidence="11" type="ORF">B0H66DRAFT_611130</name>
</gene>
<keyword evidence="6 7" id="KW-0326">Glycosidase</keyword>
<evidence type="ECO:0000256" key="3">
    <source>
        <dbReference type="ARBA" id="ARBA00009865"/>
    </source>
</evidence>
<comment type="pathway">
    <text evidence="2 7">Glycan metabolism; L-arabinan degradation.</text>
</comment>
<dbReference type="GO" id="GO:0046558">
    <property type="term" value="F:arabinan endo-1,5-alpha-L-arabinosidase activity"/>
    <property type="evidence" value="ECO:0007669"/>
    <property type="project" value="UniProtKB-EC"/>
</dbReference>
<dbReference type="AlphaFoldDB" id="A0AAE0IRF2"/>
<evidence type="ECO:0000256" key="10">
    <source>
        <dbReference type="SAM" id="SignalP"/>
    </source>
</evidence>
<reference evidence="11" key="2">
    <citation type="submission" date="2023-06" db="EMBL/GenBank/DDBJ databases">
        <authorList>
            <consortium name="Lawrence Berkeley National Laboratory"/>
            <person name="Haridas S."/>
            <person name="Hensen N."/>
            <person name="Bonometti L."/>
            <person name="Westerberg I."/>
            <person name="Brannstrom I.O."/>
            <person name="Guillou S."/>
            <person name="Cros-Aarteil S."/>
            <person name="Calhoun S."/>
            <person name="Kuo A."/>
            <person name="Mondo S."/>
            <person name="Pangilinan J."/>
            <person name="Riley R."/>
            <person name="Labutti K."/>
            <person name="Andreopoulos B."/>
            <person name="Lipzen A."/>
            <person name="Chen C."/>
            <person name="Yanf M."/>
            <person name="Daum C."/>
            <person name="Ng V."/>
            <person name="Clum A."/>
            <person name="Steindorff A."/>
            <person name="Ohm R."/>
            <person name="Martin F."/>
            <person name="Silar P."/>
            <person name="Natvig D."/>
            <person name="Lalanne C."/>
            <person name="Gautier V."/>
            <person name="Ament-Velasquez S.L."/>
            <person name="Kruys A."/>
            <person name="Hutchinson M.I."/>
            <person name="Powell A.J."/>
            <person name="Barry K."/>
            <person name="Miller A.N."/>
            <person name="Grigoriev I.V."/>
            <person name="Debuchy R."/>
            <person name="Gladieux P."/>
            <person name="Thoren M.H."/>
            <person name="Johannesson H."/>
        </authorList>
    </citation>
    <scope>NUCLEOTIDE SEQUENCE</scope>
    <source>
        <strain evidence="11">CBS 118394</strain>
    </source>
</reference>
<reference evidence="11" key="1">
    <citation type="journal article" date="2023" name="Mol. Phylogenet. Evol.">
        <title>Genome-scale phylogeny and comparative genomics of the fungal order Sordariales.</title>
        <authorList>
            <person name="Hensen N."/>
            <person name="Bonometti L."/>
            <person name="Westerberg I."/>
            <person name="Brannstrom I.O."/>
            <person name="Guillou S."/>
            <person name="Cros-Aarteil S."/>
            <person name="Calhoun S."/>
            <person name="Haridas S."/>
            <person name="Kuo A."/>
            <person name="Mondo S."/>
            <person name="Pangilinan J."/>
            <person name="Riley R."/>
            <person name="LaButti K."/>
            <person name="Andreopoulos B."/>
            <person name="Lipzen A."/>
            <person name="Chen C."/>
            <person name="Yan M."/>
            <person name="Daum C."/>
            <person name="Ng V."/>
            <person name="Clum A."/>
            <person name="Steindorff A."/>
            <person name="Ohm R.A."/>
            <person name="Martin F."/>
            <person name="Silar P."/>
            <person name="Natvig D.O."/>
            <person name="Lalanne C."/>
            <person name="Gautier V."/>
            <person name="Ament-Velasquez S.L."/>
            <person name="Kruys A."/>
            <person name="Hutchinson M.I."/>
            <person name="Powell A.J."/>
            <person name="Barry K."/>
            <person name="Miller A.N."/>
            <person name="Grigoriev I.V."/>
            <person name="Debuchy R."/>
            <person name="Gladieux P."/>
            <person name="Hiltunen Thoren M."/>
            <person name="Johannesson H."/>
        </authorList>
    </citation>
    <scope>NUCLEOTIDE SEQUENCE</scope>
    <source>
        <strain evidence="11">CBS 118394</strain>
    </source>
</reference>
<dbReference type="PIRSF" id="PIRSF026534">
    <property type="entry name" value="Endo_alpha-L-arabinosidase"/>
    <property type="match status" value="1"/>
</dbReference>
<protein>
    <recommendedName>
        <fullName evidence="4 7">Arabinan endo-1,5-alpha-L-arabinosidase</fullName>
        <ecNumber evidence="4 7">3.2.1.99</ecNumber>
    </recommendedName>
</protein>
<dbReference type="PANTHER" id="PTHR43301">
    <property type="entry name" value="ARABINAN ENDO-1,5-ALPHA-L-ARABINOSIDASE"/>
    <property type="match status" value="1"/>
</dbReference>
<dbReference type="EMBL" id="JAUEDM010000001">
    <property type="protein sequence ID" value="KAK3329953.1"/>
    <property type="molecule type" value="Genomic_DNA"/>
</dbReference>
<evidence type="ECO:0000256" key="9">
    <source>
        <dbReference type="PIRSR" id="PIRSR606710-2"/>
    </source>
</evidence>
<keyword evidence="12" id="KW-1185">Reference proteome</keyword>
<dbReference type="GO" id="GO:0005975">
    <property type="term" value="P:carbohydrate metabolic process"/>
    <property type="evidence" value="ECO:0007669"/>
    <property type="project" value="InterPro"/>
</dbReference>
<dbReference type="Gene3D" id="2.115.10.20">
    <property type="entry name" value="Glycosyl hydrolase domain, family 43"/>
    <property type="match status" value="1"/>
</dbReference>
<evidence type="ECO:0000256" key="5">
    <source>
        <dbReference type="ARBA" id="ARBA00022801"/>
    </source>
</evidence>
<dbReference type="Proteomes" id="UP001283341">
    <property type="component" value="Unassembled WGS sequence"/>
</dbReference>
<dbReference type="CDD" id="cd18831">
    <property type="entry name" value="GH43_AnAbnA-like"/>
    <property type="match status" value="1"/>
</dbReference>
<accession>A0AAE0IRF2</accession>
<feature type="signal peptide" evidence="10">
    <location>
        <begin position="1"/>
        <end position="20"/>
    </location>
</feature>
<feature type="site" description="Important for catalytic activity, responsible for pKa modulation of the active site Glu and correct orientation of both the proton donor and substrate" evidence="9">
    <location>
        <position position="151"/>
    </location>
</feature>
<dbReference type="Pfam" id="PF04616">
    <property type="entry name" value="Glyco_hydro_43"/>
    <property type="match status" value="1"/>
</dbReference>
<evidence type="ECO:0000256" key="1">
    <source>
        <dbReference type="ARBA" id="ARBA00000375"/>
    </source>
</evidence>
<feature type="active site" description="Proton donor" evidence="8">
    <location>
        <position position="228"/>
    </location>
</feature>